<evidence type="ECO:0000259" key="3">
    <source>
        <dbReference type="PROSITE" id="PS50887"/>
    </source>
</evidence>
<reference evidence="4 5" key="1">
    <citation type="submission" date="2019-01" db="EMBL/GenBank/DDBJ databases">
        <title>Geovibrio thiophilus DSM 11263, complete genome.</title>
        <authorList>
            <person name="Spring S."/>
            <person name="Bunk B."/>
            <person name="Sproer C."/>
        </authorList>
    </citation>
    <scope>NUCLEOTIDE SEQUENCE [LARGE SCALE GENOMIC DNA]</scope>
    <source>
        <strain evidence="4 5">DSM 11263</strain>
    </source>
</reference>
<dbReference type="SMART" id="SM00267">
    <property type="entry name" value="GGDEF"/>
    <property type="match status" value="1"/>
</dbReference>
<dbReference type="InterPro" id="IPR029787">
    <property type="entry name" value="Nucleotide_cyclase"/>
</dbReference>
<dbReference type="SUPFAM" id="SSF55073">
    <property type="entry name" value="Nucleotide cyclase"/>
    <property type="match status" value="1"/>
</dbReference>
<dbReference type="InterPro" id="IPR000160">
    <property type="entry name" value="GGDEF_dom"/>
</dbReference>
<dbReference type="Proteomes" id="UP000287502">
    <property type="component" value="Chromosome"/>
</dbReference>
<dbReference type="PROSITE" id="PS50887">
    <property type="entry name" value="GGDEF"/>
    <property type="match status" value="1"/>
</dbReference>
<dbReference type="InterPro" id="IPR043128">
    <property type="entry name" value="Rev_trsase/Diguanyl_cyclase"/>
</dbReference>
<dbReference type="PANTHER" id="PTHR45138">
    <property type="entry name" value="REGULATORY COMPONENTS OF SENSORY TRANSDUCTION SYSTEM"/>
    <property type="match status" value="1"/>
</dbReference>
<accession>A0A3R5UYW3</accession>
<evidence type="ECO:0000256" key="1">
    <source>
        <dbReference type="ARBA" id="ARBA00012528"/>
    </source>
</evidence>
<sequence length="308" mass="35645">MQVNPTVYRCTQSEETTETLKQLFPESVEWDCAQSEDGPRVIIYEVRKTDTVEKLASMMVNENFFLFIANREFDHQFLSLSKDFFFEFTHTDDPVEDLIIHYNTLVKYFAMTVELQKKTEELENTVFELAFASTNVLEQNEFLEQMAKKDGLTLLYNHSYFKDKLKSEFDKSKRYGNKFTVTLLDLDFFKKVNDTYGHPKGDEVLRAFAVIIGENIRETDIAARYGGEEFAIVFPETDTAHAVIAIERIKEGLKSIVFESETGCFKITFSAGVTEFDPKFSHSEEMIQNADKALYISKRDGRDRVTVL</sequence>
<dbReference type="InterPro" id="IPR050469">
    <property type="entry name" value="Diguanylate_Cyclase"/>
</dbReference>
<dbReference type="RefSeq" id="WP_128466449.1">
    <property type="nucleotide sequence ID" value="NZ_CP035108.1"/>
</dbReference>
<dbReference type="AlphaFoldDB" id="A0A3R5UYW3"/>
<dbReference type="FunFam" id="3.30.70.270:FF:000001">
    <property type="entry name" value="Diguanylate cyclase domain protein"/>
    <property type="match status" value="1"/>
</dbReference>
<dbReference type="CDD" id="cd01949">
    <property type="entry name" value="GGDEF"/>
    <property type="match status" value="1"/>
</dbReference>
<dbReference type="Pfam" id="PF00990">
    <property type="entry name" value="GGDEF"/>
    <property type="match status" value="1"/>
</dbReference>
<name>A0A3R5UYW3_9BACT</name>
<dbReference type="Gene3D" id="3.30.70.270">
    <property type="match status" value="1"/>
</dbReference>
<comment type="catalytic activity">
    <reaction evidence="2">
        <text>2 GTP = 3',3'-c-di-GMP + 2 diphosphate</text>
        <dbReference type="Rhea" id="RHEA:24898"/>
        <dbReference type="ChEBI" id="CHEBI:33019"/>
        <dbReference type="ChEBI" id="CHEBI:37565"/>
        <dbReference type="ChEBI" id="CHEBI:58805"/>
        <dbReference type="EC" id="2.7.7.65"/>
    </reaction>
</comment>
<protein>
    <recommendedName>
        <fullName evidence="1">diguanylate cyclase</fullName>
        <ecNumber evidence="1">2.7.7.65</ecNumber>
    </recommendedName>
</protein>
<dbReference type="NCBIfam" id="TIGR00254">
    <property type="entry name" value="GGDEF"/>
    <property type="match status" value="1"/>
</dbReference>
<organism evidence="4 5">
    <name type="scientific">Geovibrio thiophilus</name>
    <dbReference type="NCBI Taxonomy" id="139438"/>
    <lineage>
        <taxon>Bacteria</taxon>
        <taxon>Pseudomonadati</taxon>
        <taxon>Deferribacterota</taxon>
        <taxon>Deferribacteres</taxon>
        <taxon>Deferribacterales</taxon>
        <taxon>Geovibrionaceae</taxon>
        <taxon>Geovibrio</taxon>
    </lineage>
</organism>
<dbReference type="PANTHER" id="PTHR45138:SF9">
    <property type="entry name" value="DIGUANYLATE CYCLASE DGCM-RELATED"/>
    <property type="match status" value="1"/>
</dbReference>
<proteinExistence type="predicted"/>
<evidence type="ECO:0000256" key="2">
    <source>
        <dbReference type="ARBA" id="ARBA00034247"/>
    </source>
</evidence>
<evidence type="ECO:0000313" key="4">
    <source>
        <dbReference type="EMBL" id="QAR33163.1"/>
    </source>
</evidence>
<dbReference type="KEGG" id="gtl:EP073_07040"/>
<evidence type="ECO:0000313" key="5">
    <source>
        <dbReference type="Proteomes" id="UP000287502"/>
    </source>
</evidence>
<dbReference type="EMBL" id="CP035108">
    <property type="protein sequence ID" value="QAR33163.1"/>
    <property type="molecule type" value="Genomic_DNA"/>
</dbReference>
<feature type="domain" description="GGDEF" evidence="3">
    <location>
        <begin position="177"/>
        <end position="308"/>
    </location>
</feature>
<dbReference type="OrthoDB" id="9759607at2"/>
<dbReference type="GO" id="GO:0052621">
    <property type="term" value="F:diguanylate cyclase activity"/>
    <property type="evidence" value="ECO:0007669"/>
    <property type="project" value="UniProtKB-EC"/>
</dbReference>
<gene>
    <name evidence="4" type="ORF">EP073_07040</name>
</gene>
<keyword evidence="5" id="KW-1185">Reference proteome</keyword>
<dbReference type="EC" id="2.7.7.65" evidence="1"/>